<reference evidence="2" key="1">
    <citation type="journal article" date="2019" name="Int. J. Syst. Evol. Microbiol.">
        <title>The Global Catalogue of Microorganisms (GCM) 10K type strain sequencing project: providing services to taxonomists for standard genome sequencing and annotation.</title>
        <authorList>
            <consortium name="The Broad Institute Genomics Platform"/>
            <consortium name="The Broad Institute Genome Sequencing Center for Infectious Disease"/>
            <person name="Wu L."/>
            <person name="Ma J."/>
        </authorList>
    </citation>
    <scope>NUCLEOTIDE SEQUENCE [LARGE SCALE GENOMIC DNA]</scope>
    <source>
        <strain evidence="2">CGMCC 1.15341</strain>
    </source>
</reference>
<keyword evidence="2" id="KW-1185">Reference proteome</keyword>
<dbReference type="Proteomes" id="UP000629025">
    <property type="component" value="Unassembled WGS sequence"/>
</dbReference>
<name>A0ABQ1KE86_9GAMM</name>
<accession>A0ABQ1KE86</accession>
<sequence>MADKRYHVQVLRLRSGAEAVVADVRAQGAVEAGPAKRAAIAARPAAAEGENWVDRVDDDSHLPQKCLEYAAFET</sequence>
<organism evidence="1 2">
    <name type="scientific">Marinobacterium zhoushanense</name>
    <dbReference type="NCBI Taxonomy" id="1679163"/>
    <lineage>
        <taxon>Bacteria</taxon>
        <taxon>Pseudomonadati</taxon>
        <taxon>Pseudomonadota</taxon>
        <taxon>Gammaproteobacteria</taxon>
        <taxon>Oceanospirillales</taxon>
        <taxon>Oceanospirillaceae</taxon>
        <taxon>Marinobacterium</taxon>
    </lineage>
</organism>
<evidence type="ECO:0000313" key="2">
    <source>
        <dbReference type="Proteomes" id="UP000629025"/>
    </source>
</evidence>
<evidence type="ECO:0000313" key="1">
    <source>
        <dbReference type="EMBL" id="GGB92768.1"/>
    </source>
</evidence>
<proteinExistence type="predicted"/>
<comment type="caution">
    <text evidence="1">The sequence shown here is derived from an EMBL/GenBank/DDBJ whole genome shotgun (WGS) entry which is preliminary data.</text>
</comment>
<protein>
    <submittedName>
        <fullName evidence="1">Uncharacterized protein</fullName>
    </submittedName>
</protein>
<gene>
    <name evidence="1" type="ORF">GCM10011352_18540</name>
</gene>
<dbReference type="EMBL" id="BMIJ01000003">
    <property type="protein sequence ID" value="GGB92768.1"/>
    <property type="molecule type" value="Genomic_DNA"/>
</dbReference>